<gene>
    <name evidence="1" type="ORF">AVW16_11965</name>
</gene>
<dbReference type="Pfam" id="PF07103">
    <property type="entry name" value="DUF1365"/>
    <property type="match status" value="1"/>
</dbReference>
<accession>A0A161S977</accession>
<dbReference type="EMBL" id="LQQU01000024">
    <property type="protein sequence ID" value="KZE31482.1"/>
    <property type="molecule type" value="Genomic_DNA"/>
</dbReference>
<protein>
    <recommendedName>
        <fullName evidence="3">Cyclopropane fatty acid synthase</fullName>
    </recommendedName>
</protein>
<dbReference type="PANTHER" id="PTHR33973">
    <property type="entry name" value="OS07G0153300 PROTEIN"/>
    <property type="match status" value="1"/>
</dbReference>
<evidence type="ECO:0008006" key="3">
    <source>
        <dbReference type="Google" id="ProtNLM"/>
    </source>
</evidence>
<dbReference type="PANTHER" id="PTHR33973:SF4">
    <property type="entry name" value="OS07G0153300 PROTEIN"/>
    <property type="match status" value="1"/>
</dbReference>
<keyword evidence="2" id="KW-1185">Reference proteome</keyword>
<name>A0A161S977_9NEIS</name>
<reference evidence="2" key="1">
    <citation type="submission" date="2016-01" db="EMBL/GenBank/DDBJ databases">
        <title>Draft genome of Chromobacterium sp. F49.</title>
        <authorList>
            <person name="Hong K.W."/>
        </authorList>
    </citation>
    <scope>NUCLEOTIDE SEQUENCE [LARGE SCALE GENOMIC DNA]</scope>
    <source>
        <strain evidence="2">CN10</strain>
    </source>
</reference>
<comment type="caution">
    <text evidence="1">The sequence shown here is derived from an EMBL/GenBank/DDBJ whole genome shotgun (WGS) entry which is preliminary data.</text>
</comment>
<proteinExistence type="predicted"/>
<dbReference type="InterPro" id="IPR010775">
    <property type="entry name" value="DUF1365"/>
</dbReference>
<evidence type="ECO:0000313" key="2">
    <source>
        <dbReference type="Proteomes" id="UP000076625"/>
    </source>
</evidence>
<sequence>MRLFRGTVWHARHAVAEHAFRYPHGWIAVALPQADEPVLRLGPALSWRREHHGPCDGAPLWPWLSERLAEQGLAAAARAELHTMPALFGRVFNPVSFYFVYDERDALVALWAEVRNTFGERHDYCLRRPDGGPIRPGDSLVAVKRLHVSPFFRVEGRYRFRVRDPRDGACVVRIDYGREVGSADFSATLSGRARVLTKLGLIAPLCSSALVLLRIHWQALRLGFKRVPFFGKQGRPSDTTARRAG</sequence>
<evidence type="ECO:0000313" key="1">
    <source>
        <dbReference type="EMBL" id="KZE31482.1"/>
    </source>
</evidence>
<organism evidence="1 2">
    <name type="scientific">Crenobacter luteus</name>
    <dbReference type="NCBI Taxonomy" id="1452487"/>
    <lineage>
        <taxon>Bacteria</taxon>
        <taxon>Pseudomonadati</taxon>
        <taxon>Pseudomonadota</taxon>
        <taxon>Betaproteobacteria</taxon>
        <taxon>Neisseriales</taxon>
        <taxon>Neisseriaceae</taxon>
        <taxon>Crenobacter</taxon>
    </lineage>
</organism>
<dbReference type="Proteomes" id="UP000076625">
    <property type="component" value="Unassembled WGS sequence"/>
</dbReference>
<dbReference type="AlphaFoldDB" id="A0A161S977"/>
<dbReference type="STRING" id="1452487.AVW16_11965"/>